<feature type="region of interest" description="Disordered" evidence="1">
    <location>
        <begin position="94"/>
        <end position="126"/>
    </location>
</feature>
<feature type="region of interest" description="Disordered" evidence="1">
    <location>
        <begin position="185"/>
        <end position="236"/>
    </location>
</feature>
<accession>A0A914UWZ2</accession>
<protein>
    <submittedName>
        <fullName evidence="3">Uncharacterized protein</fullName>
    </submittedName>
</protein>
<dbReference type="Proteomes" id="UP000887566">
    <property type="component" value="Unplaced"/>
</dbReference>
<evidence type="ECO:0000313" key="2">
    <source>
        <dbReference type="Proteomes" id="UP000887566"/>
    </source>
</evidence>
<evidence type="ECO:0000313" key="3">
    <source>
        <dbReference type="WBParaSite" id="PSAMB.scaffold13095size2434.g35265.t1"/>
    </source>
</evidence>
<dbReference type="AlphaFoldDB" id="A0A914UWZ2"/>
<name>A0A914UWZ2_9BILA</name>
<dbReference type="WBParaSite" id="PSAMB.scaffold13095size2434.g35265.t1">
    <property type="protein sequence ID" value="PSAMB.scaffold13095size2434.g35265.t1"/>
    <property type="gene ID" value="PSAMB.scaffold13095size2434.g35265"/>
</dbReference>
<feature type="compositionally biased region" description="Polar residues" evidence="1">
    <location>
        <begin position="282"/>
        <end position="291"/>
    </location>
</feature>
<feature type="region of interest" description="Disordered" evidence="1">
    <location>
        <begin position="267"/>
        <end position="318"/>
    </location>
</feature>
<organism evidence="2 3">
    <name type="scientific">Plectus sambesii</name>
    <dbReference type="NCBI Taxonomy" id="2011161"/>
    <lineage>
        <taxon>Eukaryota</taxon>
        <taxon>Metazoa</taxon>
        <taxon>Ecdysozoa</taxon>
        <taxon>Nematoda</taxon>
        <taxon>Chromadorea</taxon>
        <taxon>Plectida</taxon>
        <taxon>Plectina</taxon>
        <taxon>Plectoidea</taxon>
        <taxon>Plectidae</taxon>
        <taxon>Plectus</taxon>
    </lineage>
</organism>
<reference evidence="3" key="1">
    <citation type="submission" date="2022-11" db="UniProtKB">
        <authorList>
            <consortium name="WormBaseParasite"/>
        </authorList>
    </citation>
    <scope>IDENTIFICATION</scope>
</reference>
<proteinExistence type="predicted"/>
<keyword evidence="2" id="KW-1185">Reference proteome</keyword>
<sequence>MDAVRLTRREEWLENKAFAFGIQLAVDNNSYASKRHLSQAGKMAETFALPHSSASVYNSASLSSPHAGPEDSRHKYIAQPGAVENRRLIKIAPATDDTERASCSGGGGGRREVAPPAGRQLLAPRPSHHIGKYSGRWLLRAAMSSATGVGRCSAAGLPLRRSNTRWSQSEGCYIAKVIDTPLITTSPRWQSIGGRRGGRPPPPPPHVSTGGQASVRAQKLRSSERENRPDWAGSARASGEVAGASAAGQCALVGAIAQAPPTAAAALSADATVRQPPPDPSRLNNSTTGAISTAPDGPYALRGSTLEMLPASPPGPYH</sequence>
<evidence type="ECO:0000256" key="1">
    <source>
        <dbReference type="SAM" id="MobiDB-lite"/>
    </source>
</evidence>